<evidence type="ECO:0000313" key="3">
    <source>
        <dbReference type="Proteomes" id="UP001589788"/>
    </source>
</evidence>
<dbReference type="Proteomes" id="UP001589788">
    <property type="component" value="Unassembled WGS sequence"/>
</dbReference>
<evidence type="ECO:0000313" key="2">
    <source>
        <dbReference type="EMBL" id="MFC0082476.1"/>
    </source>
</evidence>
<dbReference type="EMBL" id="JBHLYQ010000107">
    <property type="protein sequence ID" value="MFC0082476.1"/>
    <property type="molecule type" value="Genomic_DNA"/>
</dbReference>
<sequence>MTGTPPSPGVAGARAASELALPAPELGLNPAGTGYVNFPEWLWVSPTLWHPFSTSATACNAAGCASATATATPLSVTWRTGDGAVVVCPGPGTPYQPSLPASAQTTDCSHTYQRSSLGQPIPPGEPDDPNNAAYPISATITWRVSWSAPGGAGGVLPDVQTTATGWLRVAQIEILRVPSP</sequence>
<protein>
    <recommendedName>
        <fullName evidence="4">ATP/GTP-binding protein</fullName>
    </recommendedName>
</protein>
<proteinExistence type="predicted"/>
<evidence type="ECO:0000256" key="1">
    <source>
        <dbReference type="SAM" id="MobiDB-lite"/>
    </source>
</evidence>
<reference evidence="2 3" key="1">
    <citation type="submission" date="2024-09" db="EMBL/GenBank/DDBJ databases">
        <authorList>
            <person name="Sun Q."/>
            <person name="Mori K."/>
        </authorList>
    </citation>
    <scope>NUCLEOTIDE SEQUENCE [LARGE SCALE GENOMIC DNA]</scope>
    <source>
        <strain evidence="2 3">JCM 15389</strain>
    </source>
</reference>
<accession>A0ABV6C456</accession>
<evidence type="ECO:0008006" key="4">
    <source>
        <dbReference type="Google" id="ProtNLM"/>
    </source>
</evidence>
<gene>
    <name evidence="2" type="ORF">ACFFRE_10075</name>
</gene>
<comment type="caution">
    <text evidence="2">The sequence shown here is derived from an EMBL/GenBank/DDBJ whole genome shotgun (WGS) entry which is preliminary data.</text>
</comment>
<keyword evidence="3" id="KW-1185">Reference proteome</keyword>
<name>A0ABV6C456_9ACTN</name>
<feature type="region of interest" description="Disordered" evidence="1">
    <location>
        <begin position="112"/>
        <end position="131"/>
    </location>
</feature>
<dbReference type="RefSeq" id="WP_248105001.1">
    <property type="nucleotide sequence ID" value="NZ_JAKHEX010000001.1"/>
</dbReference>
<organism evidence="2 3">
    <name type="scientific">Aciditerrimonas ferrireducens</name>
    <dbReference type="NCBI Taxonomy" id="667306"/>
    <lineage>
        <taxon>Bacteria</taxon>
        <taxon>Bacillati</taxon>
        <taxon>Actinomycetota</taxon>
        <taxon>Acidimicrobiia</taxon>
        <taxon>Acidimicrobiales</taxon>
        <taxon>Acidimicrobiaceae</taxon>
        <taxon>Aciditerrimonas</taxon>
    </lineage>
</organism>